<evidence type="ECO:0000256" key="9">
    <source>
        <dbReference type="SAM" id="MobiDB-lite"/>
    </source>
</evidence>
<dbReference type="PANTHER" id="PTHR38766">
    <property type="entry name" value="FLAGELLAR PROTEIN FLIO"/>
    <property type="match status" value="1"/>
</dbReference>
<evidence type="ECO:0000256" key="7">
    <source>
        <dbReference type="ARBA" id="ARBA00023143"/>
    </source>
</evidence>
<keyword evidence="3" id="KW-1003">Cell membrane</keyword>
<dbReference type="InterPro" id="IPR022781">
    <property type="entry name" value="Flagellar_biosynth_FliO"/>
</dbReference>
<organism evidence="11">
    <name type="scientific">marine metagenome</name>
    <dbReference type="NCBI Taxonomy" id="408172"/>
    <lineage>
        <taxon>unclassified sequences</taxon>
        <taxon>metagenomes</taxon>
        <taxon>ecological metagenomes</taxon>
    </lineage>
</organism>
<dbReference type="EMBL" id="UINC01001312">
    <property type="protein sequence ID" value="SUZ77313.1"/>
    <property type="molecule type" value="Genomic_DNA"/>
</dbReference>
<evidence type="ECO:0000256" key="3">
    <source>
        <dbReference type="ARBA" id="ARBA00022475"/>
    </source>
</evidence>
<gene>
    <name evidence="11" type="ORF">METZ01_LOCUS30167</name>
</gene>
<accession>A0A381QI40</accession>
<evidence type="ECO:0000256" key="6">
    <source>
        <dbReference type="ARBA" id="ARBA00023136"/>
    </source>
</evidence>
<evidence type="ECO:0000256" key="5">
    <source>
        <dbReference type="ARBA" id="ARBA00022989"/>
    </source>
</evidence>
<keyword evidence="4 10" id="KW-0812">Transmembrane</keyword>
<feature type="region of interest" description="Disordered" evidence="9">
    <location>
        <begin position="352"/>
        <end position="386"/>
    </location>
</feature>
<dbReference type="InterPro" id="IPR052205">
    <property type="entry name" value="FliO/MopB"/>
</dbReference>
<dbReference type="AlphaFoldDB" id="A0A381QI40"/>
<evidence type="ECO:0000256" key="10">
    <source>
        <dbReference type="SAM" id="Phobius"/>
    </source>
</evidence>
<dbReference type="Pfam" id="PF04347">
    <property type="entry name" value="FliO"/>
    <property type="match status" value="1"/>
</dbReference>
<keyword evidence="5 10" id="KW-1133">Transmembrane helix</keyword>
<comment type="subcellular location">
    <subcellularLocation>
        <location evidence="1">Bacterial flagellum basal body</location>
    </subcellularLocation>
    <subcellularLocation>
        <location evidence="2">Cell membrane</location>
    </subcellularLocation>
</comment>
<dbReference type="GO" id="GO:0044781">
    <property type="term" value="P:bacterial-type flagellum organization"/>
    <property type="evidence" value="ECO:0007669"/>
    <property type="project" value="InterPro"/>
</dbReference>
<dbReference type="PANTHER" id="PTHR38766:SF1">
    <property type="entry name" value="FLAGELLAR PROTEIN FLIO"/>
    <property type="match status" value="1"/>
</dbReference>
<keyword evidence="7" id="KW-0975">Bacterial flagellum</keyword>
<protein>
    <recommendedName>
        <fullName evidence="12">Flagellar protein</fullName>
    </recommendedName>
</protein>
<evidence type="ECO:0000256" key="4">
    <source>
        <dbReference type="ARBA" id="ARBA00022692"/>
    </source>
</evidence>
<sequence length="408" mass="45221">MSFVRPAWLKVGISLVLWAGLILPAAASEVRTLKNIEVISLENSSQLRLEFDGEFSGDPLINFESGSMSLRLDSAKLDSSLALLTIAKTDYFIKAVRAVQLPNTNYVHLDILPSSSRVTLGHPEINHAGNSLLVILPGKISANPALSNTEVLTDEIGQRVKADSSFPSTFTKVATADSSSDLAGDIFPMPAQDWVETILTLVFALLFVLLLIYLIAYIYNRFFSGRFSAMQGNIRIHQVSSYHVGPKQKIVVFDMNGRLFACGITPTSINLIAELHDEDDQEFLYSAQTDEKTNEINMDHMQADFLKTLEQEAKLNNSEDTLPETKEEDLAVSIELEGQDNGVFLKPNSVEDSSYAESNNKKNGSAIPKRTRSSKAAEKSEKMLHGNKMMQEFANKLSQRLKFLKPIK</sequence>
<reference evidence="11" key="1">
    <citation type="submission" date="2018-05" db="EMBL/GenBank/DDBJ databases">
        <authorList>
            <person name="Lanie J.A."/>
            <person name="Ng W.-L."/>
            <person name="Kazmierczak K.M."/>
            <person name="Andrzejewski T.M."/>
            <person name="Davidsen T.M."/>
            <person name="Wayne K.J."/>
            <person name="Tettelin H."/>
            <person name="Glass J.I."/>
            <person name="Rusch D."/>
            <person name="Podicherti R."/>
            <person name="Tsui H.-C.T."/>
            <person name="Winkler M.E."/>
        </authorList>
    </citation>
    <scope>NUCLEOTIDE SEQUENCE</scope>
</reference>
<dbReference type="GO" id="GO:0009425">
    <property type="term" value="C:bacterial-type flagellum basal body"/>
    <property type="evidence" value="ECO:0007669"/>
    <property type="project" value="UniProtKB-SubCell"/>
</dbReference>
<evidence type="ECO:0000256" key="1">
    <source>
        <dbReference type="ARBA" id="ARBA00004117"/>
    </source>
</evidence>
<comment type="similarity">
    <text evidence="8">Belongs to the FliO/MopB family.</text>
</comment>
<dbReference type="GO" id="GO:0005886">
    <property type="term" value="C:plasma membrane"/>
    <property type="evidence" value="ECO:0007669"/>
    <property type="project" value="UniProtKB-SubCell"/>
</dbReference>
<feature type="compositionally biased region" description="Polar residues" evidence="9">
    <location>
        <begin position="352"/>
        <end position="363"/>
    </location>
</feature>
<evidence type="ECO:0000256" key="2">
    <source>
        <dbReference type="ARBA" id="ARBA00004236"/>
    </source>
</evidence>
<evidence type="ECO:0008006" key="12">
    <source>
        <dbReference type="Google" id="ProtNLM"/>
    </source>
</evidence>
<evidence type="ECO:0000256" key="8">
    <source>
        <dbReference type="ARBA" id="ARBA00037937"/>
    </source>
</evidence>
<keyword evidence="6 10" id="KW-0472">Membrane</keyword>
<feature type="compositionally biased region" description="Basic and acidic residues" evidence="9">
    <location>
        <begin position="375"/>
        <end position="384"/>
    </location>
</feature>
<name>A0A381QI40_9ZZZZ</name>
<proteinExistence type="inferred from homology"/>
<feature type="transmembrane region" description="Helical" evidence="10">
    <location>
        <begin position="198"/>
        <end position="219"/>
    </location>
</feature>
<evidence type="ECO:0000313" key="11">
    <source>
        <dbReference type="EMBL" id="SUZ77313.1"/>
    </source>
</evidence>